<dbReference type="InterPro" id="IPR000719">
    <property type="entry name" value="Prot_kinase_dom"/>
</dbReference>
<dbReference type="PROSITE" id="PS00107">
    <property type="entry name" value="PROTEIN_KINASE_ATP"/>
    <property type="match status" value="1"/>
</dbReference>
<dbReference type="GO" id="GO:0016301">
    <property type="term" value="F:kinase activity"/>
    <property type="evidence" value="ECO:0007669"/>
    <property type="project" value="UniProtKB-KW"/>
</dbReference>
<dbReference type="Gene3D" id="1.10.510.10">
    <property type="entry name" value="Transferase(Phosphotransferase) domain 1"/>
    <property type="match status" value="1"/>
</dbReference>
<organism evidence="8 9">
    <name type="scientific">Actinomadura rugatobispora</name>
    <dbReference type="NCBI Taxonomy" id="1994"/>
    <lineage>
        <taxon>Bacteria</taxon>
        <taxon>Bacillati</taxon>
        <taxon>Actinomycetota</taxon>
        <taxon>Actinomycetes</taxon>
        <taxon>Streptosporangiales</taxon>
        <taxon>Thermomonosporaceae</taxon>
        <taxon>Actinomadura</taxon>
    </lineage>
</organism>
<dbReference type="EMBL" id="JBHSON010000147">
    <property type="protein sequence ID" value="MFC5754323.1"/>
    <property type="molecule type" value="Genomic_DNA"/>
</dbReference>
<evidence type="ECO:0000256" key="3">
    <source>
        <dbReference type="ARBA" id="ARBA00022777"/>
    </source>
</evidence>
<sequence>MADGVPSLPAKALPRRDGDPERIGDYEVLGFLGEGGMGSVYLGRGPAGAADLVAVKVVRADHARHGQFRERFRREAASALKVPRFCTAEVLDAGPDAERPYLVTEYIDGPTLDEAVEEGGPLRRAELEQLGVSMAAALAGIHGAGVVHRDLKPGNVLLSRMGPRVIDFGIASALDTTHQLTATGQIIGTPAYMAPEQFEGDGATEASDVFAWGSVMAYAATGRRAFGAGPSQAIAYRIVHGEPDLEGVEEPMRGVIAAALAKDPAGRPTARGLLSRLGVPGGDPAAAAGRPGVPGVPAPPPSGRSDLPPPMPPPPPSMPPSRPPSGGHAWPGATGPGGRPGPRQTQPSMSFGGLVRPDGEVRLGVLVRRAAISALLLVAFVVAIVTVPRLLDDEGGGDGGSGGGSGGASGTGSSTGSSTGAAGLAGRYTSDYGEMYVRVEGSDVWMIYRWMGKSRVRGVLENGVVNAHYTEGSGAVPTGRVRFAVNRSGNAVSLDGKWSTSGELTHDWDGLRVDDAIPADIAADLRDPSLFPPPPG</sequence>
<dbReference type="PANTHER" id="PTHR43289">
    <property type="entry name" value="MITOGEN-ACTIVATED PROTEIN KINASE KINASE KINASE 20-RELATED"/>
    <property type="match status" value="1"/>
</dbReference>
<reference evidence="9" key="1">
    <citation type="journal article" date="2019" name="Int. J. Syst. Evol. Microbiol.">
        <title>The Global Catalogue of Microorganisms (GCM) 10K type strain sequencing project: providing services to taxonomists for standard genome sequencing and annotation.</title>
        <authorList>
            <consortium name="The Broad Institute Genomics Platform"/>
            <consortium name="The Broad Institute Genome Sequencing Center for Infectious Disease"/>
            <person name="Wu L."/>
            <person name="Ma J."/>
        </authorList>
    </citation>
    <scope>NUCLEOTIDE SEQUENCE [LARGE SCALE GENOMIC DNA]</scope>
    <source>
        <strain evidence="9">KCTC 42087</strain>
    </source>
</reference>
<dbReference type="InterPro" id="IPR011009">
    <property type="entry name" value="Kinase-like_dom_sf"/>
</dbReference>
<keyword evidence="3 8" id="KW-0418">Kinase</keyword>
<dbReference type="SUPFAM" id="SSF56112">
    <property type="entry name" value="Protein kinase-like (PK-like)"/>
    <property type="match status" value="1"/>
</dbReference>
<dbReference type="PROSITE" id="PS50011">
    <property type="entry name" value="PROTEIN_KINASE_DOM"/>
    <property type="match status" value="1"/>
</dbReference>
<name>A0ABW1AIN8_9ACTN</name>
<dbReference type="InterPro" id="IPR017441">
    <property type="entry name" value="Protein_kinase_ATP_BS"/>
</dbReference>
<keyword evidence="4 5" id="KW-0067">ATP-binding</keyword>
<proteinExistence type="predicted"/>
<dbReference type="PROSITE" id="PS00108">
    <property type="entry name" value="PROTEIN_KINASE_ST"/>
    <property type="match status" value="1"/>
</dbReference>
<feature type="binding site" evidence="5">
    <location>
        <position position="56"/>
    </location>
    <ligand>
        <name>ATP</name>
        <dbReference type="ChEBI" id="CHEBI:30616"/>
    </ligand>
</feature>
<dbReference type="PANTHER" id="PTHR43289:SF34">
    <property type="entry name" value="SERINE_THREONINE-PROTEIN KINASE YBDM-RELATED"/>
    <property type="match status" value="1"/>
</dbReference>
<accession>A0ABW1AIN8</accession>
<dbReference type="SMART" id="SM00220">
    <property type="entry name" value="S_TKc"/>
    <property type="match status" value="1"/>
</dbReference>
<feature type="region of interest" description="Disordered" evidence="6">
    <location>
        <begin position="396"/>
        <end position="421"/>
    </location>
</feature>
<protein>
    <submittedName>
        <fullName evidence="8">Protein kinase</fullName>
    </submittedName>
</protein>
<evidence type="ECO:0000256" key="6">
    <source>
        <dbReference type="SAM" id="MobiDB-lite"/>
    </source>
</evidence>
<feature type="compositionally biased region" description="Low complexity" evidence="6">
    <location>
        <begin position="282"/>
        <end position="293"/>
    </location>
</feature>
<evidence type="ECO:0000313" key="9">
    <source>
        <dbReference type="Proteomes" id="UP001596074"/>
    </source>
</evidence>
<feature type="compositionally biased region" description="Gly residues" evidence="6">
    <location>
        <begin position="397"/>
        <end position="410"/>
    </location>
</feature>
<evidence type="ECO:0000313" key="8">
    <source>
        <dbReference type="EMBL" id="MFC5754323.1"/>
    </source>
</evidence>
<feature type="domain" description="Protein kinase" evidence="7">
    <location>
        <begin position="26"/>
        <end position="286"/>
    </location>
</feature>
<feature type="compositionally biased region" description="Low complexity" evidence="6">
    <location>
        <begin position="411"/>
        <end position="421"/>
    </location>
</feature>
<dbReference type="RefSeq" id="WP_378292295.1">
    <property type="nucleotide sequence ID" value="NZ_JBHSON010000147.1"/>
</dbReference>
<evidence type="ECO:0000256" key="1">
    <source>
        <dbReference type="ARBA" id="ARBA00022679"/>
    </source>
</evidence>
<evidence type="ECO:0000259" key="7">
    <source>
        <dbReference type="PROSITE" id="PS50011"/>
    </source>
</evidence>
<dbReference type="CDD" id="cd14014">
    <property type="entry name" value="STKc_PknB_like"/>
    <property type="match status" value="1"/>
</dbReference>
<keyword evidence="2 5" id="KW-0547">Nucleotide-binding</keyword>
<evidence type="ECO:0000256" key="2">
    <source>
        <dbReference type="ARBA" id="ARBA00022741"/>
    </source>
</evidence>
<comment type="caution">
    <text evidence="8">The sequence shown here is derived from an EMBL/GenBank/DDBJ whole genome shotgun (WGS) entry which is preliminary data.</text>
</comment>
<dbReference type="Pfam" id="PF00069">
    <property type="entry name" value="Pkinase"/>
    <property type="match status" value="1"/>
</dbReference>
<dbReference type="Proteomes" id="UP001596074">
    <property type="component" value="Unassembled WGS sequence"/>
</dbReference>
<feature type="region of interest" description="Disordered" evidence="6">
    <location>
        <begin position="266"/>
        <end position="354"/>
    </location>
</feature>
<evidence type="ECO:0000256" key="4">
    <source>
        <dbReference type="ARBA" id="ARBA00022840"/>
    </source>
</evidence>
<dbReference type="InterPro" id="IPR008271">
    <property type="entry name" value="Ser/Thr_kinase_AS"/>
</dbReference>
<dbReference type="Gene3D" id="3.30.200.20">
    <property type="entry name" value="Phosphorylase Kinase, domain 1"/>
    <property type="match status" value="1"/>
</dbReference>
<feature type="compositionally biased region" description="Pro residues" evidence="6">
    <location>
        <begin position="294"/>
        <end position="323"/>
    </location>
</feature>
<keyword evidence="1" id="KW-0808">Transferase</keyword>
<keyword evidence="9" id="KW-1185">Reference proteome</keyword>
<evidence type="ECO:0000256" key="5">
    <source>
        <dbReference type="PROSITE-ProRule" id="PRU10141"/>
    </source>
</evidence>
<gene>
    <name evidence="8" type="ORF">ACFPZN_52660</name>
</gene>